<sequence>MVVTAVGGVAPHTYQWRQVSGGCRHGLERAAGRLP</sequence>
<name>A0A9R0NXK3_AMYMS</name>
<dbReference type="Proteomes" id="UP000006138">
    <property type="component" value="Chromosome"/>
</dbReference>
<reference evidence="1 2" key="1">
    <citation type="journal article" date="2011" name="J. Bacteriol.">
        <title>Whole genome sequence of the rifamycin B-producing strain Amycolatopsis mediterranei S699.</title>
        <authorList>
            <person name="Verma M."/>
            <person name="Kaur J."/>
            <person name="Kumar M."/>
            <person name="Kumari K."/>
            <person name="Saxena A."/>
            <person name="Anand S."/>
            <person name="Nigam A."/>
            <person name="Ravi V."/>
            <person name="Raghuvanshi S."/>
            <person name="Khurana P."/>
            <person name="Tyagi A.K."/>
            <person name="Khurana J.P."/>
            <person name="Lal R."/>
        </authorList>
    </citation>
    <scope>NUCLEOTIDE SEQUENCE [LARGE SCALE GENOMIC DNA]</scope>
    <source>
        <strain evidence="1 2">S699</strain>
    </source>
</reference>
<keyword evidence="2" id="KW-1185">Reference proteome</keyword>
<dbReference type="KEGG" id="amn:RAM_19930"/>
<organism evidence="1 2">
    <name type="scientific">Amycolatopsis mediterranei (strain S699)</name>
    <name type="common">Nocardia mediterranei</name>
    <dbReference type="NCBI Taxonomy" id="713604"/>
    <lineage>
        <taxon>Bacteria</taxon>
        <taxon>Bacillati</taxon>
        <taxon>Actinomycetota</taxon>
        <taxon>Actinomycetes</taxon>
        <taxon>Pseudonocardiales</taxon>
        <taxon>Pseudonocardiaceae</taxon>
        <taxon>Amycolatopsis</taxon>
    </lineage>
</organism>
<protein>
    <submittedName>
        <fullName evidence="1">Uncharacterized protein</fullName>
    </submittedName>
</protein>
<proteinExistence type="predicted"/>
<evidence type="ECO:0000313" key="2">
    <source>
        <dbReference type="Proteomes" id="UP000006138"/>
    </source>
</evidence>
<evidence type="ECO:0000313" key="1">
    <source>
        <dbReference type="EMBL" id="AEK42472.1"/>
    </source>
</evidence>
<dbReference type="AlphaFoldDB" id="A0A9R0NXK3"/>
<dbReference type="EMBL" id="CP002896">
    <property type="protein sequence ID" value="AEK42472.1"/>
    <property type="molecule type" value="Genomic_DNA"/>
</dbReference>
<gene>
    <name evidence="1" type="ordered locus">RAM_19930</name>
</gene>
<accession>A0A9R0NXK3</accession>